<evidence type="ECO:0000313" key="7">
    <source>
        <dbReference type="EMBL" id="GFN45989.1"/>
    </source>
</evidence>
<evidence type="ECO:0000256" key="1">
    <source>
        <dbReference type="ARBA" id="ARBA00022491"/>
    </source>
</evidence>
<organism evidence="7 8">
    <name type="scientific">Candidatus Regiella insecticola</name>
    <dbReference type="NCBI Taxonomy" id="138073"/>
    <lineage>
        <taxon>Bacteria</taxon>
        <taxon>Pseudomonadati</taxon>
        <taxon>Pseudomonadota</taxon>
        <taxon>Gammaproteobacteria</taxon>
        <taxon>Enterobacterales</taxon>
        <taxon>Enterobacteriaceae</taxon>
        <taxon>aphid secondary symbionts</taxon>
        <taxon>Candidatus Regiella</taxon>
    </lineage>
</organism>
<evidence type="ECO:0000256" key="4">
    <source>
        <dbReference type="ARBA" id="ARBA00023163"/>
    </source>
</evidence>
<dbReference type="Gene3D" id="1.10.260.40">
    <property type="entry name" value="lambda repressor-like DNA-binding domains"/>
    <property type="match status" value="1"/>
</dbReference>
<dbReference type="CDD" id="cd01392">
    <property type="entry name" value="HTH_LacI"/>
    <property type="match status" value="1"/>
</dbReference>
<dbReference type="PANTHER" id="PTHR30146">
    <property type="entry name" value="LACI-RELATED TRANSCRIPTIONAL REPRESSOR"/>
    <property type="match status" value="1"/>
</dbReference>
<feature type="domain" description="HTH lacI-type" evidence="6">
    <location>
        <begin position="7"/>
        <end position="61"/>
    </location>
</feature>
<dbReference type="Pfam" id="PF00356">
    <property type="entry name" value="LacI"/>
    <property type="match status" value="1"/>
</dbReference>
<dbReference type="InterPro" id="IPR046335">
    <property type="entry name" value="LacI/GalR-like_sensor"/>
</dbReference>
<evidence type="ECO:0000256" key="5">
    <source>
        <dbReference type="SAM" id="MobiDB-lite"/>
    </source>
</evidence>
<dbReference type="PANTHER" id="PTHR30146:SF151">
    <property type="entry name" value="HTH-TYPE TRANSCRIPTIONAL REPRESSOR CYTR"/>
    <property type="match status" value="1"/>
</dbReference>
<evidence type="ECO:0000259" key="6">
    <source>
        <dbReference type="PROSITE" id="PS50932"/>
    </source>
</evidence>
<dbReference type="SMART" id="SM00354">
    <property type="entry name" value="HTH_LACI"/>
    <property type="match status" value="1"/>
</dbReference>
<dbReference type="NCBIfam" id="NF008269">
    <property type="entry name" value="PRK11041.1"/>
    <property type="match status" value="1"/>
</dbReference>
<sequence length="370" mass="41480">MEQKKKLTMKNVAEIAGVSTATVSRTLMKPEKVSSDTRKKVEQAVVKAGYYPNALCRNVKHRKSHNILVIVPDISDPFFLEIIPGIKETALDHSYLVIIVDCVQQIWSKKTIIDLTISKKIAGMLLLGANLPFDITKEQQPNLPPMVMANEFVPELELSTVHIDNLSAAFQAVNYLYKLGHQHIACVAGLETMPLSYYRLQGYIQALRRNNIAIKNEYIVRAHCSYEAGMKAFATLMALPYAPTAIFFYSDIMAVGAIWQAKQLGLRIPQDVSFIGFDNLKCSQYCDPPLTTVAQPSYQIGQKMMLLLLDQLAGKRAKTGSHLLDYELIIRKSTAIPTALQVAAKRPGRETDERRQPHEGESCQPTTRRF</sequence>
<dbReference type="GO" id="GO:0000976">
    <property type="term" value="F:transcription cis-regulatory region binding"/>
    <property type="evidence" value="ECO:0007669"/>
    <property type="project" value="TreeGrafter"/>
</dbReference>
<evidence type="ECO:0000313" key="8">
    <source>
        <dbReference type="Proteomes" id="UP000504714"/>
    </source>
</evidence>
<evidence type="ECO:0000256" key="2">
    <source>
        <dbReference type="ARBA" id="ARBA00023015"/>
    </source>
</evidence>
<feature type="compositionally biased region" description="Basic and acidic residues" evidence="5">
    <location>
        <begin position="347"/>
        <end position="361"/>
    </location>
</feature>
<dbReference type="Pfam" id="PF13377">
    <property type="entry name" value="Peripla_BP_3"/>
    <property type="match status" value="1"/>
</dbReference>
<keyword evidence="4" id="KW-0804">Transcription</keyword>
<keyword evidence="1" id="KW-0678">Repressor</keyword>
<comment type="caution">
    <text evidence="7">The sequence shown here is derived from an EMBL/GenBank/DDBJ whole genome shotgun (WGS) entry which is preliminary data.</text>
</comment>
<dbReference type="SUPFAM" id="SSF53822">
    <property type="entry name" value="Periplasmic binding protein-like I"/>
    <property type="match status" value="1"/>
</dbReference>
<gene>
    <name evidence="7" type="primary">cytR</name>
    <name evidence="7" type="ORF">RINTU1_13840</name>
</gene>
<keyword evidence="3" id="KW-0238">DNA-binding</keyword>
<dbReference type="SUPFAM" id="SSF47413">
    <property type="entry name" value="lambda repressor-like DNA-binding domains"/>
    <property type="match status" value="1"/>
</dbReference>
<dbReference type="PROSITE" id="PS50932">
    <property type="entry name" value="HTH_LACI_2"/>
    <property type="match status" value="1"/>
</dbReference>
<protein>
    <submittedName>
        <fullName evidence="7">Transcriptional repressor</fullName>
    </submittedName>
</protein>
<reference evidence="7 8" key="1">
    <citation type="submission" date="2020-06" db="EMBL/GenBank/DDBJ databases">
        <title>The genome sequence of Candidatus Regiella insecticola strain Tut.</title>
        <authorList>
            <person name="Nikoh N."/>
            <person name="Tsuchida T."/>
            <person name="Koga R."/>
            <person name="Oshima K."/>
            <person name="Hattori M."/>
            <person name="Fukatsu T."/>
        </authorList>
    </citation>
    <scope>NUCLEOTIDE SEQUENCE [LARGE SCALE GENOMIC DNA]</scope>
    <source>
        <strain evidence="7 8">Tut</strain>
    </source>
</reference>
<dbReference type="InterPro" id="IPR028082">
    <property type="entry name" value="Peripla_BP_I"/>
</dbReference>
<keyword evidence="2" id="KW-0805">Transcription regulation</keyword>
<dbReference type="InterPro" id="IPR000843">
    <property type="entry name" value="HTH_LacI"/>
</dbReference>
<dbReference type="AlphaFoldDB" id="A0A6L2ZN63"/>
<dbReference type="Proteomes" id="UP000504714">
    <property type="component" value="Unassembled WGS sequence"/>
</dbReference>
<dbReference type="CDD" id="cd06284">
    <property type="entry name" value="PBP1_LacI-like"/>
    <property type="match status" value="1"/>
</dbReference>
<dbReference type="InterPro" id="IPR010982">
    <property type="entry name" value="Lambda_DNA-bd_dom_sf"/>
</dbReference>
<feature type="region of interest" description="Disordered" evidence="5">
    <location>
        <begin position="344"/>
        <end position="370"/>
    </location>
</feature>
<dbReference type="EMBL" id="BLXO01000002">
    <property type="protein sequence ID" value="GFN45989.1"/>
    <property type="molecule type" value="Genomic_DNA"/>
</dbReference>
<evidence type="ECO:0000256" key="3">
    <source>
        <dbReference type="ARBA" id="ARBA00023125"/>
    </source>
</evidence>
<dbReference type="Gene3D" id="3.40.50.2300">
    <property type="match status" value="2"/>
</dbReference>
<proteinExistence type="predicted"/>
<dbReference type="GO" id="GO:0003700">
    <property type="term" value="F:DNA-binding transcription factor activity"/>
    <property type="evidence" value="ECO:0007669"/>
    <property type="project" value="TreeGrafter"/>
</dbReference>
<accession>A0A6L2ZN63</accession>
<name>A0A6L2ZN63_9ENTR</name>